<sequence length="152" mass="17095">MASSSTSKGVKSSKEGDLNEAEIYAKFNSLRLEQRRIAENLSSLENQQSEHKIVLNVLKDLDGDRKCFRMVGEILVERTVKEVYPILTATLTQLGTVVERVNEQLLKKGVEINEFTKKHNIGFRPQEFPASAESSNESGTKKESRNVMVNPI</sequence>
<evidence type="ECO:0000256" key="4">
    <source>
        <dbReference type="ARBA" id="ARBA00024667"/>
    </source>
</evidence>
<accession>A0A1B6E1I1</accession>
<dbReference type="InterPro" id="IPR027235">
    <property type="entry name" value="PFD2"/>
</dbReference>
<organism evidence="6">
    <name type="scientific">Clastoptera arizonana</name>
    <name type="common">Arizona spittle bug</name>
    <dbReference type="NCBI Taxonomy" id="38151"/>
    <lineage>
        <taxon>Eukaryota</taxon>
        <taxon>Metazoa</taxon>
        <taxon>Ecdysozoa</taxon>
        <taxon>Arthropoda</taxon>
        <taxon>Hexapoda</taxon>
        <taxon>Insecta</taxon>
        <taxon>Pterygota</taxon>
        <taxon>Neoptera</taxon>
        <taxon>Paraneoptera</taxon>
        <taxon>Hemiptera</taxon>
        <taxon>Auchenorrhyncha</taxon>
        <taxon>Cercopoidea</taxon>
        <taxon>Clastopteridae</taxon>
        <taxon>Clastoptera</taxon>
    </lineage>
</organism>
<dbReference type="GO" id="GO:0016272">
    <property type="term" value="C:prefoldin complex"/>
    <property type="evidence" value="ECO:0007669"/>
    <property type="project" value="InterPro"/>
</dbReference>
<dbReference type="Gene3D" id="1.10.287.370">
    <property type="match status" value="1"/>
</dbReference>
<evidence type="ECO:0000256" key="1">
    <source>
        <dbReference type="ARBA" id="ARBA00008045"/>
    </source>
</evidence>
<dbReference type="AlphaFoldDB" id="A0A1B6E1I1"/>
<feature type="region of interest" description="Disordered" evidence="5">
    <location>
        <begin position="126"/>
        <end position="152"/>
    </location>
</feature>
<comment type="function">
    <text evidence="4">Binds specifically to cytosolic chaperonin (c-CPN) and transfers target proteins to it. Binds to nascent polypeptide chain and promotes folding in an environment in which there are many competing pathways for nonnative proteins.</text>
</comment>
<dbReference type="InterPro" id="IPR009053">
    <property type="entry name" value="Prefoldin"/>
</dbReference>
<dbReference type="GO" id="GO:0006457">
    <property type="term" value="P:protein folding"/>
    <property type="evidence" value="ECO:0007669"/>
    <property type="project" value="InterPro"/>
</dbReference>
<proteinExistence type="inferred from homology"/>
<gene>
    <name evidence="6" type="ORF">g.15519</name>
</gene>
<dbReference type="GO" id="GO:0051082">
    <property type="term" value="F:unfolded protein binding"/>
    <property type="evidence" value="ECO:0007669"/>
    <property type="project" value="InterPro"/>
</dbReference>
<dbReference type="InterPro" id="IPR002777">
    <property type="entry name" value="PFD_beta-like"/>
</dbReference>
<keyword evidence="3" id="KW-0143">Chaperone</keyword>
<protein>
    <recommendedName>
        <fullName evidence="7">Prefoldin subunit 2</fullName>
    </recommendedName>
</protein>
<dbReference type="SUPFAM" id="SSF46579">
    <property type="entry name" value="Prefoldin"/>
    <property type="match status" value="1"/>
</dbReference>
<evidence type="ECO:0000256" key="2">
    <source>
        <dbReference type="ARBA" id="ARBA00011695"/>
    </source>
</evidence>
<dbReference type="EMBL" id="GEDC01005537">
    <property type="protein sequence ID" value="JAS31761.1"/>
    <property type="molecule type" value="Transcribed_RNA"/>
</dbReference>
<dbReference type="Pfam" id="PF01920">
    <property type="entry name" value="Prefoldin_2"/>
    <property type="match status" value="1"/>
</dbReference>
<comment type="similarity">
    <text evidence="1">Belongs to the prefoldin subunit beta family.</text>
</comment>
<evidence type="ECO:0008006" key="7">
    <source>
        <dbReference type="Google" id="ProtNLM"/>
    </source>
</evidence>
<comment type="subunit">
    <text evidence="2">Heterohexamer of two PFD-alpha type and four PFD-beta type subunits.</text>
</comment>
<evidence type="ECO:0000256" key="3">
    <source>
        <dbReference type="ARBA" id="ARBA00023186"/>
    </source>
</evidence>
<evidence type="ECO:0000256" key="5">
    <source>
        <dbReference type="SAM" id="MobiDB-lite"/>
    </source>
</evidence>
<reference evidence="6" key="1">
    <citation type="submission" date="2015-12" db="EMBL/GenBank/DDBJ databases">
        <title>De novo transcriptome assembly of four potential Pierce s Disease insect vectors from Arizona vineyards.</title>
        <authorList>
            <person name="Tassone E.E."/>
        </authorList>
    </citation>
    <scope>NUCLEOTIDE SEQUENCE</scope>
</reference>
<dbReference type="CDD" id="cd23163">
    <property type="entry name" value="Prefoldin_2"/>
    <property type="match status" value="1"/>
</dbReference>
<dbReference type="PANTHER" id="PTHR13303">
    <property type="entry name" value="PREFOLDIN SUBUNIT 2"/>
    <property type="match status" value="1"/>
</dbReference>
<evidence type="ECO:0000313" key="6">
    <source>
        <dbReference type="EMBL" id="JAS31761.1"/>
    </source>
</evidence>
<name>A0A1B6E1I1_9HEMI</name>
<dbReference type="FunFam" id="1.10.287.370:FF:000002">
    <property type="entry name" value="Prefoldin subunit 2"/>
    <property type="match status" value="1"/>
</dbReference>